<evidence type="ECO:0000256" key="2">
    <source>
        <dbReference type="ARBA" id="ARBA00024867"/>
    </source>
</evidence>
<dbReference type="InterPro" id="IPR001789">
    <property type="entry name" value="Sig_transdc_resp-reg_receiver"/>
</dbReference>
<feature type="modified residue" description="4-aspartylphosphate" evidence="3">
    <location>
        <position position="57"/>
    </location>
</feature>
<dbReference type="PANTHER" id="PTHR37299:SF1">
    <property type="entry name" value="STAGE 0 SPORULATION PROTEIN A HOMOLOG"/>
    <property type="match status" value="1"/>
</dbReference>
<evidence type="ECO:0000256" key="1">
    <source>
        <dbReference type="ARBA" id="ARBA00018672"/>
    </source>
</evidence>
<dbReference type="Proteomes" id="UP001299546">
    <property type="component" value="Unassembled WGS sequence"/>
</dbReference>
<dbReference type="Gene3D" id="3.40.50.2300">
    <property type="match status" value="1"/>
</dbReference>
<dbReference type="InterPro" id="IPR011006">
    <property type="entry name" value="CheY-like_superfamily"/>
</dbReference>
<protein>
    <recommendedName>
        <fullName evidence="1">Stage 0 sporulation protein A homolog</fullName>
    </recommendedName>
</protein>
<dbReference type="PROSITE" id="PS50110">
    <property type="entry name" value="RESPONSE_REGULATORY"/>
    <property type="match status" value="1"/>
</dbReference>
<accession>A0ABS8DH53</accession>
<comment type="caution">
    <text evidence="5">The sequence shown here is derived from an EMBL/GenBank/DDBJ whole genome shotgun (WGS) entry which is preliminary data.</text>
</comment>
<keyword evidence="3" id="KW-0597">Phosphoprotein</keyword>
<sequence>MKIAIVDDSDIDLEILKGFALQYCESARLAGSIHTYSNSPSFLENFHPGKYDLVFLDIMMQEIDGISLAREIRKKDSHCFIIFSTSSSDYAIEGFQVRAFDYMVKPISYQRFVETCNLCIEKLPCDNHYIEVKEGRTYTKVLISDILYTDYYNHYIQIHTQTSLIRSYMSFGEFQPMLKDYSQFLCCYRNCTVNMDKVNMIEDRNFVLHNGIRVPIAAKMKQEVHKAYRDYLFRRKLRSP</sequence>
<organism evidence="5 6">
    <name type="scientific">Bariatricus massiliensis</name>
    <dbReference type="NCBI Taxonomy" id="1745713"/>
    <lineage>
        <taxon>Bacteria</taxon>
        <taxon>Bacillati</taxon>
        <taxon>Bacillota</taxon>
        <taxon>Clostridia</taxon>
        <taxon>Lachnospirales</taxon>
        <taxon>Lachnospiraceae</taxon>
        <taxon>Bariatricus</taxon>
    </lineage>
</organism>
<evidence type="ECO:0000313" key="6">
    <source>
        <dbReference type="Proteomes" id="UP001299546"/>
    </source>
</evidence>
<reference evidence="5 6" key="1">
    <citation type="submission" date="2021-10" db="EMBL/GenBank/DDBJ databases">
        <title>Collection of gut derived symbiotic bacterial strains cultured from healthy donors.</title>
        <authorList>
            <person name="Lin H."/>
            <person name="Littmann E."/>
            <person name="Kohout C."/>
            <person name="Pamer E.G."/>
        </authorList>
    </citation>
    <scope>NUCLEOTIDE SEQUENCE [LARGE SCALE GENOMIC DNA]</scope>
    <source>
        <strain evidence="5 6">DFI.1.165</strain>
    </source>
</reference>
<keyword evidence="5" id="KW-0238">DNA-binding</keyword>
<dbReference type="SMART" id="SM00448">
    <property type="entry name" value="REC"/>
    <property type="match status" value="1"/>
</dbReference>
<dbReference type="SUPFAM" id="SSF52172">
    <property type="entry name" value="CheY-like"/>
    <property type="match status" value="1"/>
</dbReference>
<dbReference type="GO" id="GO:0003677">
    <property type="term" value="F:DNA binding"/>
    <property type="evidence" value="ECO:0007669"/>
    <property type="project" value="UniProtKB-KW"/>
</dbReference>
<feature type="domain" description="Response regulatory" evidence="4">
    <location>
        <begin position="2"/>
        <end position="120"/>
    </location>
</feature>
<dbReference type="RefSeq" id="WP_066734950.1">
    <property type="nucleotide sequence ID" value="NZ_JAJCIQ010000007.1"/>
</dbReference>
<gene>
    <name evidence="5" type="ORF">LIZ65_10695</name>
</gene>
<name>A0ABS8DH53_9FIRM</name>
<dbReference type="EMBL" id="JAJCIS010000006">
    <property type="protein sequence ID" value="MCB7387755.1"/>
    <property type="molecule type" value="Genomic_DNA"/>
</dbReference>
<dbReference type="Gene3D" id="2.40.50.1020">
    <property type="entry name" value="LytTr DNA-binding domain"/>
    <property type="match status" value="1"/>
</dbReference>
<dbReference type="PANTHER" id="PTHR37299">
    <property type="entry name" value="TRANSCRIPTIONAL REGULATOR-RELATED"/>
    <property type="match status" value="1"/>
</dbReference>
<dbReference type="InterPro" id="IPR007492">
    <property type="entry name" value="LytTR_DNA-bd_dom"/>
</dbReference>
<dbReference type="Pfam" id="PF04397">
    <property type="entry name" value="LytTR"/>
    <property type="match status" value="1"/>
</dbReference>
<dbReference type="SMART" id="SM00850">
    <property type="entry name" value="LytTR"/>
    <property type="match status" value="1"/>
</dbReference>
<evidence type="ECO:0000259" key="4">
    <source>
        <dbReference type="PROSITE" id="PS50110"/>
    </source>
</evidence>
<comment type="function">
    <text evidence="2">May play the central regulatory role in sporulation. It may be an element of the effector pathway responsible for the activation of sporulation genes in response to nutritional stress. Spo0A may act in concert with spo0H (a sigma factor) to control the expression of some genes that are critical to the sporulation process.</text>
</comment>
<dbReference type="Pfam" id="PF00072">
    <property type="entry name" value="Response_reg"/>
    <property type="match status" value="1"/>
</dbReference>
<keyword evidence="6" id="KW-1185">Reference proteome</keyword>
<evidence type="ECO:0000313" key="5">
    <source>
        <dbReference type="EMBL" id="MCB7387755.1"/>
    </source>
</evidence>
<dbReference type="InterPro" id="IPR046947">
    <property type="entry name" value="LytR-like"/>
</dbReference>
<proteinExistence type="predicted"/>
<evidence type="ECO:0000256" key="3">
    <source>
        <dbReference type="PROSITE-ProRule" id="PRU00169"/>
    </source>
</evidence>